<keyword evidence="3" id="KW-0238">DNA-binding</keyword>
<feature type="domain" description="HTH gntR-type" evidence="7">
    <location>
        <begin position="7"/>
        <end position="75"/>
    </location>
</feature>
<dbReference type="GO" id="GO:0003700">
    <property type="term" value="F:DNA-binding transcription factor activity"/>
    <property type="evidence" value="ECO:0007669"/>
    <property type="project" value="InterPro"/>
</dbReference>
<keyword evidence="4" id="KW-0804">Transcription</keyword>
<dbReference type="Gene3D" id="1.20.120.530">
    <property type="entry name" value="GntR ligand-binding domain-like"/>
    <property type="match status" value="1"/>
</dbReference>
<organism evidence="8 9">
    <name type="scientific">Neisseria chenwenguii</name>
    <dbReference type="NCBI Taxonomy" id="1853278"/>
    <lineage>
        <taxon>Bacteria</taxon>
        <taxon>Pseudomonadati</taxon>
        <taxon>Pseudomonadota</taxon>
        <taxon>Betaproteobacteria</taxon>
        <taxon>Neisseriales</taxon>
        <taxon>Neisseriaceae</taxon>
        <taxon>Neisseria</taxon>
    </lineage>
</organism>
<evidence type="ECO:0000256" key="6">
    <source>
        <dbReference type="ARBA" id="ARBA00039592"/>
    </source>
</evidence>
<dbReference type="RefSeq" id="WP_089036664.1">
    <property type="nucleotide sequence ID" value="NZ_CP022278.1"/>
</dbReference>
<dbReference type="InterPro" id="IPR000524">
    <property type="entry name" value="Tscrpt_reg_HTH_GntR"/>
</dbReference>
<dbReference type="PANTHER" id="PTHR43537:SF34">
    <property type="entry name" value="PYRUVATE DEHYDROGENASE COMPLEX REPRESSOR"/>
    <property type="match status" value="1"/>
</dbReference>
<dbReference type="PRINTS" id="PR00035">
    <property type="entry name" value="HTHGNTR"/>
</dbReference>
<evidence type="ECO:0000256" key="3">
    <source>
        <dbReference type="ARBA" id="ARBA00023125"/>
    </source>
</evidence>
<evidence type="ECO:0000259" key="7">
    <source>
        <dbReference type="PROSITE" id="PS50949"/>
    </source>
</evidence>
<dbReference type="InterPro" id="IPR036388">
    <property type="entry name" value="WH-like_DNA-bd_sf"/>
</dbReference>
<comment type="function">
    <text evidence="5">Transcriptional repressor for the pyruvate dehydrogenase complex genes aceEF and lpd.</text>
</comment>
<dbReference type="SUPFAM" id="SSF48008">
    <property type="entry name" value="GntR ligand-binding domain-like"/>
    <property type="match status" value="1"/>
</dbReference>
<protein>
    <recommendedName>
        <fullName evidence="6">Pyruvate dehydrogenase complex repressor</fullName>
    </recommendedName>
</protein>
<proteinExistence type="predicted"/>
<dbReference type="Pfam" id="PF00392">
    <property type="entry name" value="GntR"/>
    <property type="match status" value="1"/>
</dbReference>
<dbReference type="PROSITE" id="PS50949">
    <property type="entry name" value="HTH_GNTR"/>
    <property type="match status" value="1"/>
</dbReference>
<reference evidence="8 9" key="1">
    <citation type="submission" date="2017-06" db="EMBL/GenBank/DDBJ databases">
        <title>Neisseria chenwenguii sp. nov., isolated from the intestinal contents of Tibetan Plateau Pika in Yushu, Qinghai Province, China.</title>
        <authorList>
            <person name="Zhang G."/>
        </authorList>
    </citation>
    <scope>NUCLEOTIDE SEQUENCE [LARGE SCALE GENOMIC DNA]</scope>
    <source>
        <strain evidence="8 9">10023</strain>
    </source>
</reference>
<dbReference type="KEGG" id="nei:BG910_09760"/>
<dbReference type="Proteomes" id="UP000198238">
    <property type="component" value="Chromosome"/>
</dbReference>
<keyword evidence="1" id="KW-0678">Repressor</keyword>
<evidence type="ECO:0000256" key="1">
    <source>
        <dbReference type="ARBA" id="ARBA00022491"/>
    </source>
</evidence>
<dbReference type="Pfam" id="PF07729">
    <property type="entry name" value="FCD"/>
    <property type="match status" value="1"/>
</dbReference>
<evidence type="ECO:0000256" key="5">
    <source>
        <dbReference type="ARBA" id="ARBA00037357"/>
    </source>
</evidence>
<accession>A0A220S3F7</accession>
<dbReference type="EMBL" id="CP022278">
    <property type="protein sequence ID" value="ASK27972.1"/>
    <property type="molecule type" value="Genomic_DNA"/>
</dbReference>
<dbReference type="InterPro" id="IPR011711">
    <property type="entry name" value="GntR_C"/>
</dbReference>
<evidence type="ECO:0000313" key="8">
    <source>
        <dbReference type="EMBL" id="ASK27972.1"/>
    </source>
</evidence>
<dbReference type="SMART" id="SM00895">
    <property type="entry name" value="FCD"/>
    <property type="match status" value="1"/>
</dbReference>
<name>A0A220S3F7_9NEIS</name>
<keyword evidence="2" id="KW-0805">Transcription regulation</keyword>
<evidence type="ECO:0000256" key="2">
    <source>
        <dbReference type="ARBA" id="ARBA00023015"/>
    </source>
</evidence>
<keyword evidence="9" id="KW-1185">Reference proteome</keyword>
<dbReference type="CDD" id="cd07377">
    <property type="entry name" value="WHTH_GntR"/>
    <property type="match status" value="1"/>
</dbReference>
<dbReference type="Gene3D" id="1.10.10.10">
    <property type="entry name" value="Winged helix-like DNA-binding domain superfamily/Winged helix DNA-binding domain"/>
    <property type="match status" value="1"/>
</dbReference>
<gene>
    <name evidence="8" type="ORF">BG910_09760</name>
</gene>
<dbReference type="PANTHER" id="PTHR43537">
    <property type="entry name" value="TRANSCRIPTIONAL REGULATOR, GNTR FAMILY"/>
    <property type="match status" value="1"/>
</dbReference>
<evidence type="ECO:0000256" key="4">
    <source>
        <dbReference type="ARBA" id="ARBA00023163"/>
    </source>
</evidence>
<dbReference type="InterPro" id="IPR008920">
    <property type="entry name" value="TF_FadR/GntR_C"/>
</dbReference>
<dbReference type="SUPFAM" id="SSF46785">
    <property type="entry name" value="Winged helix' DNA-binding domain"/>
    <property type="match status" value="1"/>
</dbReference>
<dbReference type="InterPro" id="IPR036390">
    <property type="entry name" value="WH_DNA-bd_sf"/>
</dbReference>
<sequence>MKPIKTQKISDQILSIIEERIAAGEYAEGRKIPPERTLAEEFGVSRPSVRAALNILVSRGTMEARQGDGYYVSVKQRQDFLQSWQELLGRHSHWEHDVYDFSRHIESCMAGLAAARRTEEDISRIGFWLEKFEKACAEGNAGYQMEADASFHQAIADASHNILFSHLSGSLLRMLYRQTRSSIIRDKQSGNPRPTLMAQHRALFEAIEAGNAAQASAAAQSHLEFVFESIREDREYQSRRQHAGTLAQNDLDKVKNW</sequence>
<dbReference type="SMART" id="SM00345">
    <property type="entry name" value="HTH_GNTR"/>
    <property type="match status" value="1"/>
</dbReference>
<dbReference type="AlphaFoldDB" id="A0A220S3F7"/>
<evidence type="ECO:0000313" key="9">
    <source>
        <dbReference type="Proteomes" id="UP000198238"/>
    </source>
</evidence>
<dbReference type="GO" id="GO:0003677">
    <property type="term" value="F:DNA binding"/>
    <property type="evidence" value="ECO:0007669"/>
    <property type="project" value="UniProtKB-KW"/>
</dbReference>